<evidence type="ECO:0000256" key="5">
    <source>
        <dbReference type="ARBA" id="ARBA00022840"/>
    </source>
</evidence>
<keyword evidence="6" id="KW-0315">Glutamine amidotransferase</keyword>
<dbReference type="EMBL" id="MGAF01000004">
    <property type="protein sequence ID" value="OGK42794.1"/>
    <property type="molecule type" value="Genomic_DNA"/>
</dbReference>
<evidence type="ECO:0000256" key="4">
    <source>
        <dbReference type="ARBA" id="ARBA00022741"/>
    </source>
</evidence>
<evidence type="ECO:0000313" key="9">
    <source>
        <dbReference type="EMBL" id="OGK42794.1"/>
    </source>
</evidence>
<dbReference type="PROSITE" id="PS51278">
    <property type="entry name" value="GATASE_TYPE_2"/>
    <property type="match status" value="1"/>
</dbReference>
<dbReference type="CDD" id="cd01991">
    <property type="entry name" value="Asn_synthase_B_C"/>
    <property type="match status" value="1"/>
</dbReference>
<dbReference type="SUPFAM" id="SSF144010">
    <property type="entry name" value="CofE-like"/>
    <property type="match status" value="1"/>
</dbReference>
<dbReference type="GO" id="GO:0005524">
    <property type="term" value="F:ATP binding"/>
    <property type="evidence" value="ECO:0007669"/>
    <property type="project" value="UniProtKB-KW"/>
</dbReference>
<evidence type="ECO:0000256" key="3">
    <source>
        <dbReference type="ARBA" id="ARBA00012737"/>
    </source>
</evidence>
<dbReference type="InterPro" id="IPR001962">
    <property type="entry name" value="Asn_synthase"/>
</dbReference>
<protein>
    <recommendedName>
        <fullName evidence="3">asparagine synthase (glutamine-hydrolyzing)</fullName>
        <ecNumber evidence="3">6.3.5.4</ecNumber>
    </recommendedName>
</protein>
<evidence type="ECO:0000256" key="2">
    <source>
        <dbReference type="ARBA" id="ARBA00005752"/>
    </source>
</evidence>
<proteinExistence type="inferred from homology"/>
<accession>A0A1F7IHE7</accession>
<dbReference type="NCBIfam" id="TIGR01536">
    <property type="entry name" value="asn_synth_AEB"/>
    <property type="match status" value="1"/>
</dbReference>
<evidence type="ECO:0000256" key="1">
    <source>
        <dbReference type="ARBA" id="ARBA00005187"/>
    </source>
</evidence>
<dbReference type="EC" id="6.3.5.4" evidence="3"/>
<organism evidence="9 10">
    <name type="scientific">Candidatus Roizmanbacteria bacterium RIFCSPLOWO2_01_FULL_35_13</name>
    <dbReference type="NCBI Taxonomy" id="1802055"/>
    <lineage>
        <taxon>Bacteria</taxon>
        <taxon>Candidatus Roizmaniibacteriota</taxon>
    </lineage>
</organism>
<dbReference type="AlphaFoldDB" id="A0A1F7IHE7"/>
<comment type="caution">
    <text evidence="9">The sequence shown here is derived from an EMBL/GenBank/DDBJ whole genome shotgun (WGS) entry which is preliminary data.</text>
</comment>
<gene>
    <name evidence="9" type="ORF">A3A74_01110</name>
</gene>
<name>A0A1F7IHE7_9BACT</name>
<dbReference type="GO" id="GO:0005829">
    <property type="term" value="C:cytosol"/>
    <property type="evidence" value="ECO:0007669"/>
    <property type="project" value="TreeGrafter"/>
</dbReference>
<dbReference type="Proteomes" id="UP000179270">
    <property type="component" value="Unassembled WGS sequence"/>
</dbReference>
<dbReference type="Pfam" id="PF00733">
    <property type="entry name" value="Asn_synthase"/>
    <property type="match status" value="1"/>
</dbReference>
<sequence length="911" mass="105514">MCGIAGFYGFKNDDLINKFSKELENRGPDGEGFYIDEKVTLLNRRLAIIDREGGDQPIYNEDKSIIIVFVGEIYNYQEQTKELVKLGHKFRTKSDTEVVVHAYEQWGVKSFDRHNGMFVFALYDKKKEKLLLVRDHFGIKPLYYSILDSIPTVKIVFSSEIKPLIYSGLVKKKPNDRIIYRYLKYRIHDNQKETFFEGVNRLMPGEYITVKNSELRIKNYTNLKNELLSSNNPEGWQARNLQNLQKGQVKEFKKKLIEAIRLRLISEVPVGSCLSGGLDSSTVVAVVNKLLKEKIKEAKSVGKIQNTFSAVFPDESNNEEKYIDEVLKSVKLESHKVYPKPEEFFKEMEDFVRTQEEPTISTGPYAQYKVMQEAHKYVTVLLDGQGADEMLGGYEPYNFFYLMQLWYEKKYFLYFKEFVCAFPIIAHAAIGQLAEIFGFRKSVKIDELLNPHYKNSYKAEKFKIEVFNLKKRLIEDIFSNSLPALLRYEDKNAMRFSIEGRVPFLDFNLLRYLFSLPDEALIKNSWNKNILRQVIKGLVPEKIRLRKNKIGFTTPEYQWFLRMKNKIYSIFLSESFAERKYFNQSEVLKAFQEFIEGKNDDTMLFWRLMNIELWMRIFFDAKPVTELHGYRVTSFGKANAGKKVEINVEGKEYLRYPIRTELFKRRDNVVNKINESVIKFLSQVNSSSSETSSSDIHFRKNFITSSFFKNKFFLIVSEKIVAIAQGRSYFIWDIKTGFWAKLLSRFVKKTPYGIGLGSPWTMQLAITEIGLPRMLFASLISLITKPFGIKGMFYRIAGGDINAIDGPTEYSLYPSNVSAKLGPKEPEKVANGIHNFLISNFQFPISKQASNFKKLISNFLGVVIIDANDLGQNVLGNSTGLENKLIEKIFKDNPMGQSDEQTPLVLVVRKN</sequence>
<dbReference type="PANTHER" id="PTHR43284">
    <property type="entry name" value="ASPARAGINE SYNTHETASE (GLUTAMINE-HYDROLYZING)"/>
    <property type="match status" value="1"/>
</dbReference>
<dbReference type="InterPro" id="IPR014729">
    <property type="entry name" value="Rossmann-like_a/b/a_fold"/>
</dbReference>
<dbReference type="PANTHER" id="PTHR43284:SF1">
    <property type="entry name" value="ASPARAGINE SYNTHETASE"/>
    <property type="match status" value="1"/>
</dbReference>
<reference evidence="9 10" key="1">
    <citation type="journal article" date="2016" name="Nat. Commun.">
        <title>Thousands of microbial genomes shed light on interconnected biogeochemical processes in an aquifer system.</title>
        <authorList>
            <person name="Anantharaman K."/>
            <person name="Brown C.T."/>
            <person name="Hug L.A."/>
            <person name="Sharon I."/>
            <person name="Castelle C.J."/>
            <person name="Probst A.J."/>
            <person name="Thomas B.C."/>
            <person name="Singh A."/>
            <person name="Wilkins M.J."/>
            <person name="Karaoz U."/>
            <person name="Brodie E.L."/>
            <person name="Williams K.H."/>
            <person name="Hubbard S.S."/>
            <person name="Banfield J.F."/>
        </authorList>
    </citation>
    <scope>NUCLEOTIDE SEQUENCE [LARGE SCALE GENOMIC DNA]</scope>
</reference>
<keyword evidence="5" id="KW-0067">ATP-binding</keyword>
<evidence type="ECO:0000256" key="7">
    <source>
        <dbReference type="ARBA" id="ARBA00048741"/>
    </source>
</evidence>
<keyword evidence="4" id="KW-0547">Nucleotide-binding</keyword>
<dbReference type="InterPro" id="IPR006426">
    <property type="entry name" value="Asn_synth_AEB"/>
</dbReference>
<dbReference type="InterPro" id="IPR033738">
    <property type="entry name" value="AsnB_N"/>
</dbReference>
<dbReference type="InterPro" id="IPR029055">
    <property type="entry name" value="Ntn_hydrolases_N"/>
</dbReference>
<dbReference type="SUPFAM" id="SSF56235">
    <property type="entry name" value="N-terminal nucleophile aminohydrolases (Ntn hydrolases)"/>
    <property type="match status" value="1"/>
</dbReference>
<dbReference type="CDD" id="cd00712">
    <property type="entry name" value="AsnB"/>
    <property type="match status" value="1"/>
</dbReference>
<dbReference type="GO" id="GO:0006529">
    <property type="term" value="P:asparagine biosynthetic process"/>
    <property type="evidence" value="ECO:0007669"/>
    <property type="project" value="InterPro"/>
</dbReference>
<dbReference type="InterPro" id="IPR051786">
    <property type="entry name" value="ASN_synthetase/amidase"/>
</dbReference>
<dbReference type="SUPFAM" id="SSF52402">
    <property type="entry name" value="Adenine nucleotide alpha hydrolases-like"/>
    <property type="match status" value="1"/>
</dbReference>
<dbReference type="STRING" id="1802055.A3A74_01110"/>
<dbReference type="GO" id="GO:0004066">
    <property type="term" value="F:asparagine synthase (glutamine-hydrolyzing) activity"/>
    <property type="evidence" value="ECO:0007669"/>
    <property type="project" value="UniProtKB-EC"/>
</dbReference>
<evidence type="ECO:0000313" key="10">
    <source>
        <dbReference type="Proteomes" id="UP000179270"/>
    </source>
</evidence>
<feature type="domain" description="Glutamine amidotransferase type-2" evidence="8">
    <location>
        <begin position="2"/>
        <end position="213"/>
    </location>
</feature>
<dbReference type="Pfam" id="PF13537">
    <property type="entry name" value="GATase_7"/>
    <property type="match status" value="1"/>
</dbReference>
<comment type="pathway">
    <text evidence="1">Amino-acid biosynthesis; L-asparagine biosynthesis; L-asparagine from L-aspartate (L-Gln route): step 1/1.</text>
</comment>
<dbReference type="Gene3D" id="3.60.20.10">
    <property type="entry name" value="Glutamine Phosphoribosylpyrophosphate, subunit 1, domain 1"/>
    <property type="match status" value="1"/>
</dbReference>
<comment type="catalytic activity">
    <reaction evidence="7">
        <text>L-aspartate + L-glutamine + ATP + H2O = L-asparagine + L-glutamate + AMP + diphosphate + H(+)</text>
        <dbReference type="Rhea" id="RHEA:12228"/>
        <dbReference type="ChEBI" id="CHEBI:15377"/>
        <dbReference type="ChEBI" id="CHEBI:15378"/>
        <dbReference type="ChEBI" id="CHEBI:29985"/>
        <dbReference type="ChEBI" id="CHEBI:29991"/>
        <dbReference type="ChEBI" id="CHEBI:30616"/>
        <dbReference type="ChEBI" id="CHEBI:33019"/>
        <dbReference type="ChEBI" id="CHEBI:58048"/>
        <dbReference type="ChEBI" id="CHEBI:58359"/>
        <dbReference type="ChEBI" id="CHEBI:456215"/>
        <dbReference type="EC" id="6.3.5.4"/>
    </reaction>
</comment>
<dbReference type="InterPro" id="IPR017932">
    <property type="entry name" value="GATase_2_dom"/>
</dbReference>
<dbReference type="Gene3D" id="3.40.50.620">
    <property type="entry name" value="HUPs"/>
    <property type="match status" value="1"/>
</dbReference>
<evidence type="ECO:0000259" key="8">
    <source>
        <dbReference type="PROSITE" id="PS51278"/>
    </source>
</evidence>
<comment type="similarity">
    <text evidence="2">Belongs to the asparagine synthetase family.</text>
</comment>
<evidence type="ECO:0000256" key="6">
    <source>
        <dbReference type="ARBA" id="ARBA00022962"/>
    </source>
</evidence>